<dbReference type="GO" id="GO:0016020">
    <property type="term" value="C:membrane"/>
    <property type="evidence" value="ECO:0007669"/>
    <property type="project" value="UniProtKB-SubCell"/>
</dbReference>
<keyword evidence="3" id="KW-0732">Signal</keyword>
<organism evidence="10 11">
    <name type="scientific">Pristionchus pacificus</name>
    <name type="common">Parasitic nematode worm</name>
    <dbReference type="NCBI Taxonomy" id="54126"/>
    <lineage>
        <taxon>Eukaryota</taxon>
        <taxon>Metazoa</taxon>
        <taxon>Ecdysozoa</taxon>
        <taxon>Nematoda</taxon>
        <taxon>Chromadorea</taxon>
        <taxon>Rhabditida</taxon>
        <taxon>Rhabditina</taxon>
        <taxon>Diplogasteromorpha</taxon>
        <taxon>Diplogasteroidea</taxon>
        <taxon>Neodiplogasteridae</taxon>
        <taxon>Pristionchus</taxon>
    </lineage>
</organism>
<accession>A0A2A6B9M2</accession>
<dbReference type="Proteomes" id="UP000005239">
    <property type="component" value="Unassembled WGS sequence"/>
</dbReference>
<evidence type="ECO:0000256" key="8">
    <source>
        <dbReference type="SAM" id="MobiDB-lite"/>
    </source>
</evidence>
<name>A0A2A6B9M2_PRIPA</name>
<keyword evidence="11" id="KW-1185">Reference proteome</keyword>
<dbReference type="InterPro" id="IPR000920">
    <property type="entry name" value="Myelin_P0-rel"/>
</dbReference>
<gene>
    <name evidence="10" type="primary">WBGene00108830</name>
</gene>
<evidence type="ECO:0000256" key="9">
    <source>
        <dbReference type="SAM" id="Phobius"/>
    </source>
</evidence>
<evidence type="ECO:0000313" key="11">
    <source>
        <dbReference type="Proteomes" id="UP000005239"/>
    </source>
</evidence>
<proteinExistence type="predicted"/>
<dbReference type="EnsemblMetazoa" id="PPA19276.1">
    <property type="protein sequence ID" value="PPA19276.1"/>
    <property type="gene ID" value="WBGene00108830"/>
</dbReference>
<keyword evidence="4 9" id="KW-1133">Transmembrane helix</keyword>
<reference evidence="11" key="1">
    <citation type="journal article" date="2008" name="Nat. Genet.">
        <title>The Pristionchus pacificus genome provides a unique perspective on nematode lifestyle and parasitism.</title>
        <authorList>
            <person name="Dieterich C."/>
            <person name="Clifton S.W."/>
            <person name="Schuster L.N."/>
            <person name="Chinwalla A."/>
            <person name="Delehaunty K."/>
            <person name="Dinkelacker I."/>
            <person name="Fulton L."/>
            <person name="Fulton R."/>
            <person name="Godfrey J."/>
            <person name="Minx P."/>
            <person name="Mitreva M."/>
            <person name="Roeseler W."/>
            <person name="Tian H."/>
            <person name="Witte H."/>
            <person name="Yang S.P."/>
            <person name="Wilson R.K."/>
            <person name="Sommer R.J."/>
        </authorList>
    </citation>
    <scope>NUCLEOTIDE SEQUENCE [LARGE SCALE GENOMIC DNA]</scope>
    <source>
        <strain evidence="11">PS312</strain>
    </source>
</reference>
<keyword evidence="6" id="KW-1015">Disulfide bond</keyword>
<keyword evidence="2 9" id="KW-0812">Transmembrane</keyword>
<evidence type="ECO:0000256" key="1">
    <source>
        <dbReference type="ARBA" id="ARBA00004370"/>
    </source>
</evidence>
<feature type="region of interest" description="Disordered" evidence="8">
    <location>
        <begin position="655"/>
        <end position="701"/>
    </location>
</feature>
<dbReference type="PANTHER" id="PTHR13869">
    <property type="entry name" value="MYELIN P0 RELATED"/>
    <property type="match status" value="1"/>
</dbReference>
<evidence type="ECO:0000256" key="5">
    <source>
        <dbReference type="ARBA" id="ARBA00023136"/>
    </source>
</evidence>
<evidence type="ECO:0000256" key="2">
    <source>
        <dbReference type="ARBA" id="ARBA00022692"/>
    </source>
</evidence>
<evidence type="ECO:0000313" key="10">
    <source>
        <dbReference type="EnsemblMetazoa" id="PPA19276.1"/>
    </source>
</evidence>
<dbReference type="PANTHER" id="PTHR13869:SF24">
    <property type="entry name" value="BASEMENT MEMBRANE-SPECIFIC HEPARAN SULFATE PROTEOGLYCAN CORE PROTEIN-LIKE"/>
    <property type="match status" value="1"/>
</dbReference>
<evidence type="ECO:0000256" key="3">
    <source>
        <dbReference type="ARBA" id="ARBA00022729"/>
    </source>
</evidence>
<feature type="transmembrane region" description="Helical" evidence="9">
    <location>
        <begin position="625"/>
        <end position="646"/>
    </location>
</feature>
<keyword evidence="5 9" id="KW-0472">Membrane</keyword>
<dbReference type="AlphaFoldDB" id="A0A2A6B9M2"/>
<feature type="compositionally biased region" description="Polar residues" evidence="8">
    <location>
        <begin position="691"/>
        <end position="701"/>
    </location>
</feature>
<accession>A0A8R1UC78</accession>
<sequence length="701" mass="75932">ALSSLSPPFSSSSLSLIGQLSARPPNQRMRLHTLLYTLCLLHATADADTAPCDKTLILGFDQDALSRSTTPCCFQKMTYTENKLKCNKEYQVLGYTDGAAGAKQAHFLTCDPAAAAPMWKDEAGVDTTLPATSQITVTACADNPCDEKMVKPEDGAVFAALTTPPHLASLNIEGNPYSDLQCEKGAKGWTDTSGATKFADTATFTAKCGDPAVPPPTPTCARILLEVEATFELGVLRCVAPGKALKLNSKFYPTLTCTGGKWKDDTGTEHGEDTVPLTATCEDVPCSKVGNTPLCLAFDAIKPKPEGYECLEDEPSPFDKTDNAYQANCNGAAQKSQIYGLTTKTFYNYAPLCHKDAIWHDKDQQTIPDEPNQLICVHKRCNSCTKLEEATGSATASNYTEGTASECAQATCHNNLWMIQKEGATSEVEYAGEVTCSTETNNTWLIDGKDAIGKGSCVTSVKCKEAVRLITTCEAAWTTGCAEPILSDDAAAPCKGNKMMFYKKPEDTYFEGNVTSIECNKDKGHWKVKTNGRAEEDTLKRGGSLVCADENPSPKPPPPACWKFVSQRNRIQFDTEKAGIVEGKLNCTGDGKWRSADGKEVGLFAAYIPDSSDEQDQQKQQGAKAVIIGCSIGGAVIFLVILVVVFKVVMGSRKRKTEEEKEKEEKRKRMAEEGKKRQKSRGNNDEILDEVSSQAPSEIKL</sequence>
<evidence type="ECO:0000256" key="4">
    <source>
        <dbReference type="ARBA" id="ARBA00022989"/>
    </source>
</evidence>
<keyword evidence="7" id="KW-0393">Immunoglobulin domain</keyword>
<evidence type="ECO:0000256" key="7">
    <source>
        <dbReference type="ARBA" id="ARBA00023319"/>
    </source>
</evidence>
<feature type="compositionally biased region" description="Basic and acidic residues" evidence="8">
    <location>
        <begin position="656"/>
        <end position="675"/>
    </location>
</feature>
<evidence type="ECO:0000256" key="6">
    <source>
        <dbReference type="ARBA" id="ARBA00023157"/>
    </source>
</evidence>
<comment type="subcellular location">
    <subcellularLocation>
        <location evidence="1">Membrane</location>
    </subcellularLocation>
</comment>
<reference evidence="10" key="2">
    <citation type="submission" date="2022-06" db="UniProtKB">
        <authorList>
            <consortium name="EnsemblMetazoa"/>
        </authorList>
    </citation>
    <scope>IDENTIFICATION</scope>
    <source>
        <strain evidence="10">PS312</strain>
    </source>
</reference>
<protein>
    <submittedName>
        <fullName evidence="10">Uncharacterized protein</fullName>
    </submittedName>
</protein>